<dbReference type="GO" id="GO:0003964">
    <property type="term" value="F:RNA-directed DNA polymerase activity"/>
    <property type="evidence" value="ECO:0007669"/>
    <property type="project" value="UniProtKB-KW"/>
</dbReference>
<dbReference type="PANTHER" id="PTHR33116">
    <property type="entry name" value="REVERSE TRANSCRIPTASE ZINC-BINDING DOMAIN-CONTAINING PROTEIN-RELATED-RELATED"/>
    <property type="match status" value="1"/>
</dbReference>
<dbReference type="PANTHER" id="PTHR33116:SF78">
    <property type="entry name" value="OS12G0587133 PROTEIN"/>
    <property type="match status" value="1"/>
</dbReference>
<organism evidence="2 3">
    <name type="scientific">Artemisia annua</name>
    <name type="common">Sweet wormwood</name>
    <dbReference type="NCBI Taxonomy" id="35608"/>
    <lineage>
        <taxon>Eukaryota</taxon>
        <taxon>Viridiplantae</taxon>
        <taxon>Streptophyta</taxon>
        <taxon>Embryophyta</taxon>
        <taxon>Tracheophyta</taxon>
        <taxon>Spermatophyta</taxon>
        <taxon>Magnoliopsida</taxon>
        <taxon>eudicotyledons</taxon>
        <taxon>Gunneridae</taxon>
        <taxon>Pentapetalae</taxon>
        <taxon>asterids</taxon>
        <taxon>campanulids</taxon>
        <taxon>Asterales</taxon>
        <taxon>Asteraceae</taxon>
        <taxon>Asteroideae</taxon>
        <taxon>Anthemideae</taxon>
        <taxon>Artemisiinae</taxon>
        <taxon>Artemisia</taxon>
    </lineage>
</organism>
<evidence type="ECO:0000313" key="3">
    <source>
        <dbReference type="Proteomes" id="UP000245207"/>
    </source>
</evidence>
<dbReference type="OrthoDB" id="1436790at2759"/>
<evidence type="ECO:0000313" key="2">
    <source>
        <dbReference type="EMBL" id="PWA50808.1"/>
    </source>
</evidence>
<reference evidence="2 3" key="1">
    <citation type="journal article" date="2018" name="Mol. Plant">
        <title>The genome of Artemisia annua provides insight into the evolution of Asteraceae family and artemisinin biosynthesis.</title>
        <authorList>
            <person name="Shen Q."/>
            <person name="Zhang L."/>
            <person name="Liao Z."/>
            <person name="Wang S."/>
            <person name="Yan T."/>
            <person name="Shi P."/>
            <person name="Liu M."/>
            <person name="Fu X."/>
            <person name="Pan Q."/>
            <person name="Wang Y."/>
            <person name="Lv Z."/>
            <person name="Lu X."/>
            <person name="Zhang F."/>
            <person name="Jiang W."/>
            <person name="Ma Y."/>
            <person name="Chen M."/>
            <person name="Hao X."/>
            <person name="Li L."/>
            <person name="Tang Y."/>
            <person name="Lv G."/>
            <person name="Zhou Y."/>
            <person name="Sun X."/>
            <person name="Brodelius P.E."/>
            <person name="Rose J.K.C."/>
            <person name="Tang K."/>
        </authorList>
    </citation>
    <scope>NUCLEOTIDE SEQUENCE [LARGE SCALE GENOMIC DNA]</scope>
    <source>
        <strain evidence="3">cv. Huhao1</strain>
        <tissue evidence="2">Leaf</tissue>
    </source>
</reference>
<keyword evidence="2" id="KW-0695">RNA-directed DNA polymerase</keyword>
<evidence type="ECO:0000259" key="1">
    <source>
        <dbReference type="Pfam" id="PF13966"/>
    </source>
</evidence>
<dbReference type="Pfam" id="PF13966">
    <property type="entry name" value="zf-RVT"/>
    <property type="match status" value="1"/>
</dbReference>
<keyword evidence="2" id="KW-0808">Transferase</keyword>
<accession>A0A2U1LP91</accession>
<dbReference type="Proteomes" id="UP000245207">
    <property type="component" value="Unassembled WGS sequence"/>
</dbReference>
<proteinExistence type="predicted"/>
<keyword evidence="2" id="KW-0548">Nucleotidyltransferase</keyword>
<comment type="caution">
    <text evidence="2">The sequence shown here is derived from an EMBL/GenBank/DDBJ whole genome shotgun (WGS) entry which is preliminary data.</text>
</comment>
<feature type="domain" description="Reverse transcriptase zinc-binding" evidence="1">
    <location>
        <begin position="180"/>
        <end position="265"/>
    </location>
</feature>
<dbReference type="AlphaFoldDB" id="A0A2U1LP91"/>
<gene>
    <name evidence="2" type="ORF">CTI12_AA467100</name>
</gene>
<name>A0A2U1LP91_ARTAN</name>
<protein>
    <submittedName>
        <fullName evidence="2">Reverse transcriptase domain, Reverse transcriptase zinc-binding domain protein</fullName>
    </submittedName>
</protein>
<keyword evidence="3" id="KW-1185">Reference proteome</keyword>
<dbReference type="InterPro" id="IPR026960">
    <property type="entry name" value="RVT-Znf"/>
</dbReference>
<dbReference type="EMBL" id="PKPP01008395">
    <property type="protein sequence ID" value="PWA50808.1"/>
    <property type="molecule type" value="Genomic_DNA"/>
</dbReference>
<sequence length="365" mass="42665">MGGLGFSKLQHVNDALLLKWTWRFKKEGHSLWKKVVWGCHGSGRMWPLLPYSPSATGCWRQIVKIGEKRIWNGNTLNSYFVGIVGDGSSINFWTDSWLHNEPLRFSYPNLFRIERKKWATVSERLLVFNGEKIMNWHWTTAPSSAVQVTELFSLLSNIYDYDWKGGSDEWKWTADDEGVFSVKQAKVLMSSGPVQQNIWCMNWKGWAPLKCKMMAWRVAINRLPTKSELVKRGVPLPNDTCDLCSNNEETTSHLFTGCIFAAEIWSRMETWCRLSPIFAFEVVDLLTLADVQQLSKTNKYILKGILITALWALWNERNNRVFKNNRRRAIEVVEFIKATSFFWIRNRSKYKEIDWNAWRNSPFLM</sequence>